<dbReference type="SUPFAM" id="SSF55545">
    <property type="entry name" value="beta-N-acetylhexosaminidase-like domain"/>
    <property type="match status" value="1"/>
</dbReference>
<proteinExistence type="inferred from homology"/>
<evidence type="ECO:0000256" key="2">
    <source>
        <dbReference type="ARBA" id="ARBA00006285"/>
    </source>
</evidence>
<dbReference type="EMBL" id="FNQY01000003">
    <property type="protein sequence ID" value="SDZ86174.1"/>
    <property type="molecule type" value="Genomic_DNA"/>
</dbReference>
<evidence type="ECO:0000313" key="8">
    <source>
        <dbReference type="EMBL" id="SDZ86174.1"/>
    </source>
</evidence>
<dbReference type="SUPFAM" id="SSF51445">
    <property type="entry name" value="(Trans)glycosidases"/>
    <property type="match status" value="1"/>
</dbReference>
<evidence type="ECO:0000313" key="9">
    <source>
        <dbReference type="Proteomes" id="UP000199041"/>
    </source>
</evidence>
<dbReference type="InterPro" id="IPR017853">
    <property type="entry name" value="GH"/>
</dbReference>
<sequence>MQHLKAQGHFKPIRNNMNGVTLKKIFIGLSLLGLTLCLLPMKGQSQVSSNNFQQSQQDSRYPLIPYPQSLTPGNGRFTFNKATVLSVQSKELRTEIQDLKDLIKLPLKEVASAPISNFISLELDAHLNHPEGYKLQITSSYIKITANDKAGIFRAIETIRQLLPVSIEDGHGAPSASVPAVDILDYPAYAYRGMHLDVARHFFSMDYLYKFIDRLALYKFNKFHLHLTDDEGWRIEIKKYPKLTSEGAWRTLDAHDSACIKRAQQTGDPDMYLDSSHLKMINGKMMYGGFYTQKEMKALVAYAAARHIDIIPEIDMPGHSRTAISLYPFLACSAGHETGEGFSVPMCPCNEATYTFAENVYKEIFDIFPYEYVHLGADEVNKESWKNSAECAVTLKKEDLKNVNELQSYFVRRMEKFFNQHGKKLIGWDEILEGGVTSTANVMYWRSWVPEAPIIAARQGNKVIMTPGNPLYFDAIPDKNSLMNVYHFNPIPKDLNQQQAANIMGAQANSWTEYIPTTNRLEYQEYPRMLALAEVLWTAKTNDSSFMRRLNQQFTRMDKMNIHYRLPDIQGTLQNNAFLDSAVLKVYPPKEDLTIHYTINGNNPTIEDPVLNQPLIIKTDKTIRLAAFTPSGNRGDIYTCHYTKTSLRKAVMVKRNYTGMQVQYFAGSFKTVKDLSKAAITGTWNQPDISVDAKQATAGAFGLKYNGVITVPESGIYTFYLTADDGAVLNIDHQIVVDNDGLHSAIEKNGQIALEKGQHFFNLDFIEGGGGYKLQLEYSGPGSHTAQPVTAEMLK</sequence>
<dbReference type="Pfam" id="PF13290">
    <property type="entry name" value="CHB_HEX_C_1"/>
    <property type="match status" value="1"/>
</dbReference>
<comment type="similarity">
    <text evidence="2">Belongs to the glycosyl hydrolase 20 family.</text>
</comment>
<dbReference type="EC" id="3.2.1.52" evidence="3"/>
<dbReference type="CDD" id="cd06563">
    <property type="entry name" value="GH20_chitobiase-like"/>
    <property type="match status" value="1"/>
</dbReference>
<dbReference type="PANTHER" id="PTHR22600:SF57">
    <property type="entry name" value="BETA-N-ACETYLHEXOSAMINIDASE"/>
    <property type="match status" value="1"/>
</dbReference>
<reference evidence="8 9" key="1">
    <citation type="submission" date="2016-10" db="EMBL/GenBank/DDBJ databases">
        <authorList>
            <person name="de Groot N.N."/>
        </authorList>
    </citation>
    <scope>NUCLEOTIDE SEQUENCE [LARGE SCALE GENOMIC DNA]</scope>
    <source>
        <strain evidence="8 9">Vu-144</strain>
    </source>
</reference>
<evidence type="ECO:0000259" key="7">
    <source>
        <dbReference type="PROSITE" id="PS51820"/>
    </source>
</evidence>
<dbReference type="Pfam" id="PF00728">
    <property type="entry name" value="Glyco_hydro_20"/>
    <property type="match status" value="1"/>
</dbReference>
<dbReference type="InterPro" id="IPR029018">
    <property type="entry name" value="Hex-like_dom2"/>
</dbReference>
<dbReference type="PANTHER" id="PTHR22600">
    <property type="entry name" value="BETA-HEXOSAMINIDASE"/>
    <property type="match status" value="1"/>
</dbReference>
<gene>
    <name evidence="8" type="ORF">SAMN05192529_1037</name>
</gene>
<comment type="catalytic activity">
    <reaction evidence="1">
        <text>Hydrolysis of terminal non-reducing N-acetyl-D-hexosamine residues in N-acetyl-beta-D-hexosaminides.</text>
        <dbReference type="EC" id="3.2.1.52"/>
    </reaction>
</comment>
<organism evidence="8 9">
    <name type="scientific">Arachidicoccus rhizosphaerae</name>
    <dbReference type="NCBI Taxonomy" id="551991"/>
    <lineage>
        <taxon>Bacteria</taxon>
        <taxon>Pseudomonadati</taxon>
        <taxon>Bacteroidota</taxon>
        <taxon>Chitinophagia</taxon>
        <taxon>Chitinophagales</taxon>
        <taxon>Chitinophagaceae</taxon>
        <taxon>Arachidicoccus</taxon>
    </lineage>
</organism>
<dbReference type="Gene3D" id="3.90.182.10">
    <property type="entry name" value="Toxin - Anthrax Protective Antigen,domain 1"/>
    <property type="match status" value="1"/>
</dbReference>
<feature type="domain" description="PA14" evidence="7">
    <location>
        <begin position="655"/>
        <end position="793"/>
    </location>
</feature>
<keyword evidence="9" id="KW-1185">Reference proteome</keyword>
<protein>
    <recommendedName>
        <fullName evidence="3">beta-N-acetylhexosaminidase</fullName>
        <ecNumber evidence="3">3.2.1.52</ecNumber>
    </recommendedName>
</protein>
<dbReference type="STRING" id="551991.SAMN05192529_1037"/>
<dbReference type="PROSITE" id="PS51820">
    <property type="entry name" value="PA14"/>
    <property type="match status" value="1"/>
</dbReference>
<keyword evidence="5" id="KW-0326">Glycosidase</keyword>
<accession>A0A1H3WIE2</accession>
<evidence type="ECO:0000256" key="1">
    <source>
        <dbReference type="ARBA" id="ARBA00001231"/>
    </source>
</evidence>
<dbReference type="InterPro" id="IPR037524">
    <property type="entry name" value="PA14/GLEYA"/>
</dbReference>
<dbReference type="Proteomes" id="UP000199041">
    <property type="component" value="Unassembled WGS sequence"/>
</dbReference>
<dbReference type="Gene3D" id="3.20.20.80">
    <property type="entry name" value="Glycosidases"/>
    <property type="match status" value="1"/>
</dbReference>
<evidence type="ECO:0000256" key="4">
    <source>
        <dbReference type="ARBA" id="ARBA00022801"/>
    </source>
</evidence>
<dbReference type="GO" id="GO:0016020">
    <property type="term" value="C:membrane"/>
    <property type="evidence" value="ECO:0007669"/>
    <property type="project" value="TreeGrafter"/>
</dbReference>
<dbReference type="AlphaFoldDB" id="A0A1H3WIE2"/>
<evidence type="ECO:0000256" key="6">
    <source>
        <dbReference type="PIRSR" id="PIRSR625705-1"/>
    </source>
</evidence>
<dbReference type="Pfam" id="PF02838">
    <property type="entry name" value="Glyco_hydro_20b"/>
    <property type="match status" value="1"/>
</dbReference>
<dbReference type="GO" id="GO:0004563">
    <property type="term" value="F:beta-N-acetylhexosaminidase activity"/>
    <property type="evidence" value="ECO:0007669"/>
    <property type="project" value="UniProtKB-EC"/>
</dbReference>
<dbReference type="Pfam" id="PF07691">
    <property type="entry name" value="PA14"/>
    <property type="match status" value="1"/>
</dbReference>
<dbReference type="InterPro" id="IPR011658">
    <property type="entry name" value="PA14_dom"/>
</dbReference>
<evidence type="ECO:0000256" key="3">
    <source>
        <dbReference type="ARBA" id="ARBA00012663"/>
    </source>
</evidence>
<dbReference type="InterPro" id="IPR025705">
    <property type="entry name" value="Beta_hexosaminidase_sua/sub"/>
</dbReference>
<feature type="active site" description="Proton donor" evidence="6">
    <location>
        <position position="379"/>
    </location>
</feature>
<dbReference type="InterPro" id="IPR015883">
    <property type="entry name" value="Glyco_hydro_20_cat"/>
</dbReference>
<dbReference type="RefSeq" id="WP_211481738.1">
    <property type="nucleotide sequence ID" value="NZ_FNQY01000003.1"/>
</dbReference>
<dbReference type="GO" id="GO:0030203">
    <property type="term" value="P:glycosaminoglycan metabolic process"/>
    <property type="evidence" value="ECO:0007669"/>
    <property type="project" value="TreeGrafter"/>
</dbReference>
<name>A0A1H3WIE2_9BACT</name>
<dbReference type="Gene3D" id="3.30.379.10">
    <property type="entry name" value="Chitobiase/beta-hexosaminidase domain 2-like"/>
    <property type="match status" value="1"/>
</dbReference>
<dbReference type="GO" id="GO:0005975">
    <property type="term" value="P:carbohydrate metabolic process"/>
    <property type="evidence" value="ECO:0007669"/>
    <property type="project" value="InterPro"/>
</dbReference>
<dbReference type="PRINTS" id="PR00738">
    <property type="entry name" value="GLHYDRLASE20"/>
</dbReference>
<dbReference type="InterPro" id="IPR015882">
    <property type="entry name" value="HEX_bac_N"/>
</dbReference>
<dbReference type="SUPFAM" id="SSF56988">
    <property type="entry name" value="Anthrax protective antigen"/>
    <property type="match status" value="1"/>
</dbReference>
<dbReference type="SMART" id="SM00758">
    <property type="entry name" value="PA14"/>
    <property type="match status" value="1"/>
</dbReference>
<keyword evidence="4" id="KW-0378">Hydrolase</keyword>
<dbReference type="InterPro" id="IPR059177">
    <property type="entry name" value="GH29D-like_dom"/>
</dbReference>
<evidence type="ECO:0000256" key="5">
    <source>
        <dbReference type="ARBA" id="ARBA00023295"/>
    </source>
</evidence>